<protein>
    <submittedName>
        <fullName evidence="2">Uncharacterized protein</fullName>
    </submittedName>
</protein>
<feature type="region of interest" description="Disordered" evidence="1">
    <location>
        <begin position="434"/>
        <end position="480"/>
    </location>
</feature>
<proteinExistence type="predicted"/>
<dbReference type="VEuPathDB" id="FungiDB:JI435_144780"/>
<gene>
    <name evidence="2" type="ORF">JI435_144780</name>
</gene>
<dbReference type="KEGG" id="pno:SNOG_14478"/>
<dbReference type="Proteomes" id="UP000663193">
    <property type="component" value="Chromosome 12"/>
</dbReference>
<evidence type="ECO:0000313" key="2">
    <source>
        <dbReference type="EMBL" id="QRD01775.1"/>
    </source>
</evidence>
<accession>A0A7U2I4Q2</accession>
<sequence length="480" mass="54905">MALTNITAARIVEAMESSLVPRNANLLKNKVVHADIRVQGIEDDTNGPEEDVMSVQLVEQPNPSSQDIEDQERAEEMRMWWNNEMRKHMNQPDGYAKVAVLLIKWADELDDIKTKDEAVELEELFRDRFHYEAQTIELNVRKRPQLQLDKHISNFLLDHDGPHNLLIVYYTGHGIFHDDKEYLELTACMNPSLGRGFSRDARANWNKVEEKLRDEEVEGDVLTILDTCYASNLVKKSGKQETKKFELVAASAINQPTASPGIHSFTRALIDSLKELLDEKRDPISTFRLVQSINLNKNRSDEQAHVWARTQHTDQHIFLAPLKQHKDITQLPTFRSAPGSYLTLRFGLRDAALNREQIESMTKALSNSLFNKPMVGLRKVEWVEMKPAPPMPHFDRVALVMYAATQWKKVIRQRKQDRASQLASQRTVDEVTFPEAVNPSPTLLKRANDDLDGMPDAKRRYLDVSQPPSPPVSNSSRMGE</sequence>
<evidence type="ECO:0000313" key="3">
    <source>
        <dbReference type="Proteomes" id="UP000663193"/>
    </source>
</evidence>
<organism evidence="2 3">
    <name type="scientific">Phaeosphaeria nodorum (strain SN15 / ATCC MYA-4574 / FGSC 10173)</name>
    <name type="common">Glume blotch fungus</name>
    <name type="synonym">Parastagonospora nodorum</name>
    <dbReference type="NCBI Taxonomy" id="321614"/>
    <lineage>
        <taxon>Eukaryota</taxon>
        <taxon>Fungi</taxon>
        <taxon>Dikarya</taxon>
        <taxon>Ascomycota</taxon>
        <taxon>Pezizomycotina</taxon>
        <taxon>Dothideomycetes</taxon>
        <taxon>Pleosporomycetidae</taxon>
        <taxon>Pleosporales</taxon>
        <taxon>Pleosporineae</taxon>
        <taxon>Phaeosphaeriaceae</taxon>
        <taxon>Parastagonospora</taxon>
    </lineage>
</organism>
<keyword evidence="3" id="KW-1185">Reference proteome</keyword>
<reference evidence="3" key="1">
    <citation type="journal article" date="2021" name="BMC Genomics">
        <title>Chromosome-level genome assembly and manually-curated proteome of model necrotroph Parastagonospora nodorum Sn15 reveals a genome-wide trove of candidate effector homologs, and redundancy of virulence-related functions within an accessory chromosome.</title>
        <authorList>
            <person name="Bertazzoni S."/>
            <person name="Jones D.A.B."/>
            <person name="Phan H.T."/>
            <person name="Tan K.-C."/>
            <person name="Hane J.K."/>
        </authorList>
    </citation>
    <scope>NUCLEOTIDE SEQUENCE [LARGE SCALE GENOMIC DNA]</scope>
    <source>
        <strain evidence="3">SN15 / ATCC MYA-4574 / FGSC 10173)</strain>
    </source>
</reference>
<dbReference type="RefSeq" id="XP_001804662.1">
    <property type="nucleotide sequence ID" value="XM_001804610.1"/>
</dbReference>
<dbReference type="Gene3D" id="3.40.50.1460">
    <property type="match status" value="1"/>
</dbReference>
<dbReference type="AlphaFoldDB" id="A0A7U2I4Q2"/>
<dbReference type="OMA" id="RATWNKA"/>
<dbReference type="EMBL" id="CP069034">
    <property type="protein sequence ID" value="QRD01775.1"/>
    <property type="molecule type" value="Genomic_DNA"/>
</dbReference>
<name>A0A7U2I4Q2_PHANO</name>
<evidence type="ECO:0000256" key="1">
    <source>
        <dbReference type="SAM" id="MobiDB-lite"/>
    </source>
</evidence>
<dbReference type="OrthoDB" id="4760831at2759"/>